<keyword evidence="1" id="KW-1133">Transmembrane helix</keyword>
<reference evidence="2 3" key="1">
    <citation type="submission" date="2017-06" db="EMBL/GenBank/DDBJ databases">
        <authorList>
            <consortium name="Pathogen Informatics"/>
        </authorList>
    </citation>
    <scope>NUCLEOTIDE SEQUENCE [LARGE SCALE GENOMIC DNA]</scope>
    <source>
        <strain evidence="2 3">NCTC13788</strain>
    </source>
</reference>
<accession>A0A239SS56</accession>
<proteinExistence type="predicted"/>
<dbReference type="STRING" id="1123308.GCA_000380085_00284"/>
<dbReference type="KEGG" id="smen:SAMEA4412692_0944"/>
<evidence type="ECO:0000313" key="2">
    <source>
        <dbReference type="EMBL" id="SNU88196.1"/>
    </source>
</evidence>
<keyword evidence="3" id="KW-1185">Reference proteome</keyword>
<organism evidence="2 3">
    <name type="scientific">Streptococcus merionis</name>
    <dbReference type="NCBI Taxonomy" id="400065"/>
    <lineage>
        <taxon>Bacteria</taxon>
        <taxon>Bacillati</taxon>
        <taxon>Bacillota</taxon>
        <taxon>Bacilli</taxon>
        <taxon>Lactobacillales</taxon>
        <taxon>Streptococcaceae</taxon>
        <taxon>Streptococcus</taxon>
    </lineage>
</organism>
<dbReference type="EMBL" id="LT906439">
    <property type="protein sequence ID" value="SNU88196.1"/>
    <property type="molecule type" value="Genomic_DNA"/>
</dbReference>
<dbReference type="AlphaFoldDB" id="A0A239SS56"/>
<sequence>MNTDSWIVLLEIYHLNIIFTEVGLCLILSRDGGKSPQSYFL</sequence>
<evidence type="ECO:0000256" key="1">
    <source>
        <dbReference type="SAM" id="Phobius"/>
    </source>
</evidence>
<keyword evidence="1" id="KW-0812">Transmembrane</keyword>
<name>A0A239SS56_9STRE</name>
<evidence type="ECO:0000313" key="3">
    <source>
        <dbReference type="Proteomes" id="UP000215185"/>
    </source>
</evidence>
<protein>
    <submittedName>
        <fullName evidence="2">Uncharacterized protein</fullName>
    </submittedName>
</protein>
<dbReference type="Proteomes" id="UP000215185">
    <property type="component" value="Chromosome 1"/>
</dbReference>
<gene>
    <name evidence="2" type="ORF">SAMEA4412692_00944</name>
</gene>
<keyword evidence="1" id="KW-0472">Membrane</keyword>
<feature type="transmembrane region" description="Helical" evidence="1">
    <location>
        <begin position="6"/>
        <end position="28"/>
    </location>
</feature>